<organism evidence="1 3">
    <name type="scientific">Medicago truncatula</name>
    <name type="common">Barrel medic</name>
    <name type="synonym">Medicago tribuloides</name>
    <dbReference type="NCBI Taxonomy" id="3880"/>
    <lineage>
        <taxon>Eukaryota</taxon>
        <taxon>Viridiplantae</taxon>
        <taxon>Streptophyta</taxon>
        <taxon>Embryophyta</taxon>
        <taxon>Tracheophyta</taxon>
        <taxon>Spermatophyta</taxon>
        <taxon>Magnoliopsida</taxon>
        <taxon>eudicotyledons</taxon>
        <taxon>Gunneridae</taxon>
        <taxon>Pentapetalae</taxon>
        <taxon>rosids</taxon>
        <taxon>fabids</taxon>
        <taxon>Fabales</taxon>
        <taxon>Fabaceae</taxon>
        <taxon>Papilionoideae</taxon>
        <taxon>50 kb inversion clade</taxon>
        <taxon>NPAAA clade</taxon>
        <taxon>Hologalegina</taxon>
        <taxon>IRL clade</taxon>
        <taxon>Trifolieae</taxon>
        <taxon>Medicago</taxon>
    </lineage>
</organism>
<evidence type="ECO:0000313" key="1">
    <source>
        <dbReference type="EMBL" id="AES98512.1"/>
    </source>
</evidence>
<sequence>MAIGPRPNGYPVGNGCGYGHLDTHKVWGRALKLLPTRVRTRVRVIFKNAGMGMDIIVPYPLDAHCHPYCLLAYQRLYFKLDMAWNPQFYP</sequence>
<protein>
    <submittedName>
        <fullName evidence="1 2">Uncharacterized protein</fullName>
    </submittedName>
</protein>
<dbReference type="Proteomes" id="UP000002051">
    <property type="component" value="Chromosome 5"/>
</dbReference>
<keyword evidence="3" id="KW-1185">Reference proteome</keyword>
<name>G7KE21_MEDTR</name>
<dbReference type="AlphaFoldDB" id="G7KE21"/>
<gene>
    <name evidence="1" type="ordered locus">MTR_5g069470</name>
</gene>
<reference evidence="1 3" key="1">
    <citation type="journal article" date="2011" name="Nature">
        <title>The Medicago genome provides insight into the evolution of rhizobial symbioses.</title>
        <authorList>
            <person name="Young N.D."/>
            <person name="Debelle F."/>
            <person name="Oldroyd G.E."/>
            <person name="Geurts R."/>
            <person name="Cannon S.B."/>
            <person name="Udvardi M.K."/>
            <person name="Benedito V.A."/>
            <person name="Mayer K.F."/>
            <person name="Gouzy J."/>
            <person name="Schoof H."/>
            <person name="Van de Peer Y."/>
            <person name="Proost S."/>
            <person name="Cook D.R."/>
            <person name="Meyers B.C."/>
            <person name="Spannagl M."/>
            <person name="Cheung F."/>
            <person name="De Mita S."/>
            <person name="Krishnakumar V."/>
            <person name="Gundlach H."/>
            <person name="Zhou S."/>
            <person name="Mudge J."/>
            <person name="Bharti A.K."/>
            <person name="Murray J.D."/>
            <person name="Naoumkina M.A."/>
            <person name="Rosen B."/>
            <person name="Silverstein K.A."/>
            <person name="Tang H."/>
            <person name="Rombauts S."/>
            <person name="Zhao P.X."/>
            <person name="Zhou P."/>
            <person name="Barbe V."/>
            <person name="Bardou P."/>
            <person name="Bechner M."/>
            <person name="Bellec A."/>
            <person name="Berger A."/>
            <person name="Berges H."/>
            <person name="Bidwell S."/>
            <person name="Bisseling T."/>
            <person name="Choisne N."/>
            <person name="Couloux A."/>
            <person name="Denny R."/>
            <person name="Deshpande S."/>
            <person name="Dai X."/>
            <person name="Doyle J.J."/>
            <person name="Dudez A.M."/>
            <person name="Farmer A.D."/>
            <person name="Fouteau S."/>
            <person name="Franken C."/>
            <person name="Gibelin C."/>
            <person name="Gish J."/>
            <person name="Goldstein S."/>
            <person name="Gonzalez A.J."/>
            <person name="Green P.J."/>
            <person name="Hallab A."/>
            <person name="Hartog M."/>
            <person name="Hua A."/>
            <person name="Humphray S.J."/>
            <person name="Jeong D.H."/>
            <person name="Jing Y."/>
            <person name="Jocker A."/>
            <person name="Kenton S.M."/>
            <person name="Kim D.J."/>
            <person name="Klee K."/>
            <person name="Lai H."/>
            <person name="Lang C."/>
            <person name="Lin S."/>
            <person name="Macmil S.L."/>
            <person name="Magdelenat G."/>
            <person name="Matthews L."/>
            <person name="McCorrison J."/>
            <person name="Monaghan E.L."/>
            <person name="Mun J.H."/>
            <person name="Najar F.Z."/>
            <person name="Nicholson C."/>
            <person name="Noirot C."/>
            <person name="O'Bleness M."/>
            <person name="Paule C.R."/>
            <person name="Poulain J."/>
            <person name="Prion F."/>
            <person name="Qin B."/>
            <person name="Qu C."/>
            <person name="Retzel E.F."/>
            <person name="Riddle C."/>
            <person name="Sallet E."/>
            <person name="Samain S."/>
            <person name="Samson N."/>
            <person name="Sanders I."/>
            <person name="Saurat O."/>
            <person name="Scarpelli C."/>
            <person name="Schiex T."/>
            <person name="Segurens B."/>
            <person name="Severin A.J."/>
            <person name="Sherrier D.J."/>
            <person name="Shi R."/>
            <person name="Sims S."/>
            <person name="Singer S.R."/>
            <person name="Sinharoy S."/>
            <person name="Sterck L."/>
            <person name="Viollet A."/>
            <person name="Wang B.B."/>
            <person name="Wang K."/>
            <person name="Wang M."/>
            <person name="Wang X."/>
            <person name="Warfsmann J."/>
            <person name="Weissenbach J."/>
            <person name="White D.D."/>
            <person name="White J.D."/>
            <person name="Wiley G.B."/>
            <person name="Wincker P."/>
            <person name="Xing Y."/>
            <person name="Yang L."/>
            <person name="Yao Z."/>
            <person name="Ying F."/>
            <person name="Zhai J."/>
            <person name="Zhou L."/>
            <person name="Zuber A."/>
            <person name="Denarie J."/>
            <person name="Dixon R.A."/>
            <person name="May G.D."/>
            <person name="Schwartz D.C."/>
            <person name="Rogers J."/>
            <person name="Quetier F."/>
            <person name="Town C.D."/>
            <person name="Roe B.A."/>
        </authorList>
    </citation>
    <scope>NUCLEOTIDE SEQUENCE [LARGE SCALE GENOMIC DNA]</scope>
    <source>
        <strain evidence="1">A17</strain>
        <strain evidence="2 3">cv. Jemalong A17</strain>
    </source>
</reference>
<reference evidence="1 3" key="2">
    <citation type="journal article" date="2014" name="BMC Genomics">
        <title>An improved genome release (version Mt4.0) for the model legume Medicago truncatula.</title>
        <authorList>
            <person name="Tang H."/>
            <person name="Krishnakumar V."/>
            <person name="Bidwell S."/>
            <person name="Rosen B."/>
            <person name="Chan A."/>
            <person name="Zhou S."/>
            <person name="Gentzbittel L."/>
            <person name="Childs K.L."/>
            <person name="Yandell M."/>
            <person name="Gundlach H."/>
            <person name="Mayer K.F."/>
            <person name="Schwartz D.C."/>
            <person name="Town C.D."/>
        </authorList>
    </citation>
    <scope>GENOME REANNOTATION</scope>
    <source>
        <strain evidence="2 3">cv. Jemalong A17</strain>
    </source>
</reference>
<dbReference type="PaxDb" id="3880-AES98512"/>
<dbReference type="EMBL" id="CM001221">
    <property type="protein sequence ID" value="AES98512.1"/>
    <property type="molecule type" value="Genomic_DNA"/>
</dbReference>
<proteinExistence type="predicted"/>
<accession>G7KE21</accession>
<reference evidence="2" key="3">
    <citation type="submission" date="2015-04" db="UniProtKB">
        <authorList>
            <consortium name="EnsemblPlants"/>
        </authorList>
    </citation>
    <scope>IDENTIFICATION</scope>
    <source>
        <strain evidence="2">cv. Jemalong A17</strain>
    </source>
</reference>
<evidence type="ECO:0000313" key="2">
    <source>
        <dbReference type="EnsemblPlants" id="AES98512"/>
    </source>
</evidence>
<evidence type="ECO:0000313" key="3">
    <source>
        <dbReference type="Proteomes" id="UP000002051"/>
    </source>
</evidence>
<dbReference type="HOGENOM" id="CLU_2444206_0_0_1"/>
<dbReference type="EnsemblPlants" id="AES98512">
    <property type="protein sequence ID" value="AES98512"/>
    <property type="gene ID" value="MTR_5g069470"/>
</dbReference>